<accession>A0A8S5LJW4</accession>
<proteinExistence type="predicted"/>
<evidence type="ECO:0000313" key="1">
    <source>
        <dbReference type="EMBL" id="DAD70131.1"/>
    </source>
</evidence>
<name>A0A8S5LJW4_9CAUD</name>
<dbReference type="EMBL" id="BK015861">
    <property type="protein sequence ID" value="DAD70131.1"/>
    <property type="molecule type" value="Genomic_DNA"/>
</dbReference>
<sequence length="29" mass="3577">MCIYMQNDNYKLHSKRPMPFPHRPCNARQ</sequence>
<protein>
    <submittedName>
        <fullName evidence="1">Uncharacterized protein</fullName>
    </submittedName>
</protein>
<reference evidence="1" key="1">
    <citation type="journal article" date="2021" name="Proc. Natl. Acad. Sci. U.S.A.">
        <title>A Catalog of Tens of Thousands of Viruses from Human Metagenomes Reveals Hidden Associations with Chronic Diseases.</title>
        <authorList>
            <person name="Tisza M.J."/>
            <person name="Buck C.B."/>
        </authorList>
    </citation>
    <scope>NUCLEOTIDE SEQUENCE</scope>
    <source>
        <strain evidence="1">Ct3o911</strain>
    </source>
</reference>
<organism evidence="1">
    <name type="scientific">Siphoviridae sp. ct3o911</name>
    <dbReference type="NCBI Taxonomy" id="2827560"/>
    <lineage>
        <taxon>Viruses</taxon>
        <taxon>Duplodnaviria</taxon>
        <taxon>Heunggongvirae</taxon>
        <taxon>Uroviricota</taxon>
        <taxon>Caudoviricetes</taxon>
    </lineage>
</organism>